<evidence type="ECO:0000313" key="3">
    <source>
        <dbReference type="Proteomes" id="UP000242367"/>
    </source>
</evidence>
<dbReference type="InterPro" id="IPR003848">
    <property type="entry name" value="DUF218"/>
</dbReference>
<dbReference type="PANTHER" id="PTHR30336:SF20">
    <property type="entry name" value="DUF218 DOMAIN-CONTAINING PROTEIN"/>
    <property type="match status" value="1"/>
</dbReference>
<evidence type="ECO:0000259" key="1">
    <source>
        <dbReference type="Pfam" id="PF02698"/>
    </source>
</evidence>
<dbReference type="GO" id="GO:0005886">
    <property type="term" value="C:plasma membrane"/>
    <property type="evidence" value="ECO:0007669"/>
    <property type="project" value="TreeGrafter"/>
</dbReference>
<dbReference type="InterPro" id="IPR014729">
    <property type="entry name" value="Rossmann-like_a/b/a_fold"/>
</dbReference>
<organism evidence="2 3">
    <name type="scientific">Actinomadura rubteroloni</name>
    <dbReference type="NCBI Taxonomy" id="1926885"/>
    <lineage>
        <taxon>Bacteria</taxon>
        <taxon>Bacillati</taxon>
        <taxon>Actinomycetota</taxon>
        <taxon>Actinomycetes</taxon>
        <taxon>Streptosporangiales</taxon>
        <taxon>Thermomonosporaceae</taxon>
        <taxon>Actinomadura</taxon>
    </lineage>
</organism>
<dbReference type="Proteomes" id="UP000242367">
    <property type="component" value="Unassembled WGS sequence"/>
</dbReference>
<evidence type="ECO:0000313" key="2">
    <source>
        <dbReference type="EMBL" id="POM24812.1"/>
    </source>
</evidence>
<reference evidence="2 3" key="1">
    <citation type="journal article" date="2017" name="Chemistry">
        <title>Isolation, Biosynthesis and Chemical Modifications of Rubterolones A-F: Rare Tropolone Alkaloids from Actinomadura sp. 5-2.</title>
        <authorList>
            <person name="Guo H."/>
            <person name="Benndorf R."/>
            <person name="Leichnitz D."/>
            <person name="Klassen J.L."/>
            <person name="Vollmers J."/>
            <person name="Gorls H."/>
            <person name="Steinacker M."/>
            <person name="Weigel C."/>
            <person name="Dahse H.M."/>
            <person name="Kaster A.K."/>
            <person name="de Beer Z.W."/>
            <person name="Poulsen M."/>
            <person name="Beemelmanns C."/>
        </authorList>
    </citation>
    <scope>NUCLEOTIDE SEQUENCE [LARGE SCALE GENOMIC DNA]</scope>
    <source>
        <strain evidence="2 3">5-2</strain>
    </source>
</reference>
<feature type="domain" description="DUF218" evidence="1">
    <location>
        <begin position="42"/>
        <end position="157"/>
    </location>
</feature>
<sequence length="223" mass="24401">MTSTIPAAHRGDVEILWNYHDMHHPLRPADIAIGLGSHDLGVATCAADLYHRGLVPRIVFTGANAPTTVERFPRGEAVHYREHALDNGVPDTAILIETHATNTGENIANTRRLLADHDITVASAILISRPYQQRRAYATARKLWPELAISCASRPLPLDAYVATIGDADRVISMLVGDTQRILVYPGKGFAIPQPMPAAVHDAYERLIHAGYTARLIPTTQPQ</sequence>
<dbReference type="CDD" id="cd06259">
    <property type="entry name" value="YdcF-like"/>
    <property type="match status" value="1"/>
</dbReference>
<keyword evidence="3" id="KW-1185">Reference proteome</keyword>
<dbReference type="RefSeq" id="WP_103563897.1">
    <property type="nucleotide sequence ID" value="NZ_MTBP01000002.1"/>
</dbReference>
<protein>
    <recommendedName>
        <fullName evidence="1">DUF218 domain-containing protein</fullName>
    </recommendedName>
</protein>
<dbReference type="EMBL" id="MTBP01000002">
    <property type="protein sequence ID" value="POM24812.1"/>
    <property type="molecule type" value="Genomic_DNA"/>
</dbReference>
<name>A0A2P4UIC7_9ACTN</name>
<dbReference type="Gene3D" id="3.40.50.620">
    <property type="entry name" value="HUPs"/>
    <property type="match status" value="1"/>
</dbReference>
<gene>
    <name evidence="2" type="ORF">BTM25_34500</name>
</gene>
<proteinExistence type="predicted"/>
<dbReference type="Pfam" id="PF02698">
    <property type="entry name" value="DUF218"/>
    <property type="match status" value="1"/>
</dbReference>
<dbReference type="AlphaFoldDB" id="A0A2P4UIC7"/>
<dbReference type="PANTHER" id="PTHR30336">
    <property type="entry name" value="INNER MEMBRANE PROTEIN, PROBABLE PERMEASE"/>
    <property type="match status" value="1"/>
</dbReference>
<accession>A0A2P4UIC7</accession>
<dbReference type="InterPro" id="IPR051599">
    <property type="entry name" value="Cell_Envelope_Assoc"/>
</dbReference>
<comment type="caution">
    <text evidence="2">The sequence shown here is derived from an EMBL/GenBank/DDBJ whole genome shotgun (WGS) entry which is preliminary data.</text>
</comment>